<feature type="compositionally biased region" description="Polar residues" evidence="1">
    <location>
        <begin position="138"/>
        <end position="148"/>
    </location>
</feature>
<evidence type="ECO:0000313" key="2">
    <source>
        <dbReference type="EMBL" id="RDX41995.1"/>
    </source>
</evidence>
<name>A0A371CNX9_9APHY</name>
<protein>
    <submittedName>
        <fullName evidence="2">Uncharacterized protein</fullName>
    </submittedName>
</protein>
<evidence type="ECO:0000313" key="3">
    <source>
        <dbReference type="Proteomes" id="UP000256964"/>
    </source>
</evidence>
<feature type="region of interest" description="Disordered" evidence="1">
    <location>
        <begin position="1"/>
        <end position="22"/>
    </location>
</feature>
<organism evidence="2 3">
    <name type="scientific">Lentinus brumalis</name>
    <dbReference type="NCBI Taxonomy" id="2498619"/>
    <lineage>
        <taxon>Eukaryota</taxon>
        <taxon>Fungi</taxon>
        <taxon>Dikarya</taxon>
        <taxon>Basidiomycota</taxon>
        <taxon>Agaricomycotina</taxon>
        <taxon>Agaricomycetes</taxon>
        <taxon>Polyporales</taxon>
        <taxon>Polyporaceae</taxon>
        <taxon>Lentinus</taxon>
    </lineage>
</organism>
<sequence>MARRRGMPTPPAAGRGSPTPCGRSCSLCATVSTVISLVPGSFRFVLFANWGFQGSRTRWRGSRTSPRGGNMGKCDGDEGGGAAHYAPRHVVGWHHQASRQPELRVPEGLDRVLREIRKSSPSAWAPRRALRCPPSGAETRSLSPTASAISHLPVGRSL</sequence>
<dbReference type="EMBL" id="KZ857496">
    <property type="protein sequence ID" value="RDX41995.1"/>
    <property type="molecule type" value="Genomic_DNA"/>
</dbReference>
<feature type="region of interest" description="Disordered" evidence="1">
    <location>
        <begin position="124"/>
        <end position="158"/>
    </location>
</feature>
<proteinExistence type="predicted"/>
<reference evidence="2 3" key="1">
    <citation type="journal article" date="2018" name="Biotechnol. Biofuels">
        <title>Integrative visual omics of the white-rot fungus Polyporus brumalis exposes the biotechnological potential of its oxidative enzymes for delignifying raw plant biomass.</title>
        <authorList>
            <person name="Miyauchi S."/>
            <person name="Rancon A."/>
            <person name="Drula E."/>
            <person name="Hage H."/>
            <person name="Chaduli D."/>
            <person name="Favel A."/>
            <person name="Grisel S."/>
            <person name="Henrissat B."/>
            <person name="Herpoel-Gimbert I."/>
            <person name="Ruiz-Duenas F.J."/>
            <person name="Chevret D."/>
            <person name="Hainaut M."/>
            <person name="Lin J."/>
            <person name="Wang M."/>
            <person name="Pangilinan J."/>
            <person name="Lipzen A."/>
            <person name="Lesage-Meessen L."/>
            <person name="Navarro D."/>
            <person name="Riley R."/>
            <person name="Grigoriev I.V."/>
            <person name="Zhou S."/>
            <person name="Raouche S."/>
            <person name="Rosso M.N."/>
        </authorList>
    </citation>
    <scope>NUCLEOTIDE SEQUENCE [LARGE SCALE GENOMIC DNA]</scope>
    <source>
        <strain evidence="2 3">BRFM 1820</strain>
    </source>
</reference>
<accession>A0A371CNX9</accession>
<gene>
    <name evidence="2" type="ORF">OH76DRAFT_151767</name>
</gene>
<dbReference type="Proteomes" id="UP000256964">
    <property type="component" value="Unassembled WGS sequence"/>
</dbReference>
<dbReference type="AlphaFoldDB" id="A0A371CNX9"/>
<keyword evidence="3" id="KW-1185">Reference proteome</keyword>
<evidence type="ECO:0000256" key="1">
    <source>
        <dbReference type="SAM" id="MobiDB-lite"/>
    </source>
</evidence>